<gene>
    <name evidence="1" type="ORF">FEE96_15640</name>
</gene>
<dbReference type="RefSeq" id="WP_138164053.1">
    <property type="nucleotide sequence ID" value="NZ_VAUA01000008.1"/>
</dbReference>
<dbReference type="Proteomes" id="UP000305041">
    <property type="component" value="Unassembled WGS sequence"/>
</dbReference>
<comment type="caution">
    <text evidence="1">The sequence shown here is derived from an EMBL/GenBank/DDBJ whole genome shotgun (WGS) entry which is preliminary data.</text>
</comment>
<protein>
    <recommendedName>
        <fullName evidence="3">Calcium-binding protein</fullName>
    </recommendedName>
</protein>
<accession>A0ABY2URX3</accession>
<evidence type="ECO:0000313" key="2">
    <source>
        <dbReference type="Proteomes" id="UP000305041"/>
    </source>
</evidence>
<reference evidence="1 2" key="1">
    <citation type="submission" date="2019-05" db="EMBL/GenBank/DDBJ databases">
        <title>Draft genome sequence of Pelagicola sp. DSW4-44.</title>
        <authorList>
            <person name="Oh J."/>
        </authorList>
    </citation>
    <scope>NUCLEOTIDE SEQUENCE [LARGE SCALE GENOMIC DNA]</scope>
    <source>
        <strain evidence="1 2">DSW4-44</strain>
    </source>
</reference>
<evidence type="ECO:0008006" key="3">
    <source>
        <dbReference type="Google" id="ProtNLM"/>
    </source>
</evidence>
<organism evidence="1 2">
    <name type="scientific">Parasedimentitalea maritima</name>
    <dbReference type="NCBI Taxonomy" id="2578117"/>
    <lineage>
        <taxon>Bacteria</taxon>
        <taxon>Pseudomonadati</taxon>
        <taxon>Pseudomonadota</taxon>
        <taxon>Alphaproteobacteria</taxon>
        <taxon>Rhodobacterales</taxon>
        <taxon>Paracoccaceae</taxon>
        <taxon>Parasedimentitalea</taxon>
    </lineage>
</organism>
<sequence length="78" mass="8431">MFVFSDGFSNDIIVDFNAIEAIDTIHLSAVGQFTDADGLFANHLGTVRGSVTVTARPDTLTLWGLHIDDLDANDFVFG</sequence>
<proteinExistence type="predicted"/>
<dbReference type="EMBL" id="VAUA01000008">
    <property type="protein sequence ID" value="TLP60293.1"/>
    <property type="molecule type" value="Genomic_DNA"/>
</dbReference>
<evidence type="ECO:0000313" key="1">
    <source>
        <dbReference type="EMBL" id="TLP60293.1"/>
    </source>
</evidence>
<name>A0ABY2URX3_9RHOB</name>
<keyword evidence="2" id="KW-1185">Reference proteome</keyword>